<name>A0A516R9Y7_STRST</name>
<dbReference type="EMBL" id="CP040916">
    <property type="protein sequence ID" value="QDQ12480.1"/>
    <property type="molecule type" value="Genomic_DNA"/>
</dbReference>
<dbReference type="RefSeq" id="WP_144319828.1">
    <property type="nucleotide sequence ID" value="NZ_CP040916.1"/>
</dbReference>
<dbReference type="Proteomes" id="UP000316806">
    <property type="component" value="Chromosome"/>
</dbReference>
<sequence>MTSDEQPTVGAGMDPLGHIVLTVRGDGNSSAPDYELPPTVPLATAARILDMDPADALVRAREGLFPERVIDVGDEPGVKFSVPVAPLIRRVGLDRVREALRVKG</sequence>
<accession>A0A516R9Y7</accession>
<reference evidence="1 2" key="1">
    <citation type="journal article" date="2019" name="J. Ind. Microbiol. Biotechnol.">
        <title>The complete genomic sequence of Streptomyces spectabilis NRRL-2792 and identification of secondary metabolite biosynthetic gene clusters.</title>
        <authorList>
            <person name="Sinha A."/>
            <person name="Phillips-Salemka S."/>
            <person name="Niraula T.A."/>
            <person name="Short K.A."/>
            <person name="Niraula N.P."/>
        </authorList>
    </citation>
    <scope>NUCLEOTIDE SEQUENCE [LARGE SCALE GENOMIC DNA]</scope>
    <source>
        <strain evidence="1 2">NRRL 2792</strain>
    </source>
</reference>
<proteinExistence type="predicted"/>
<evidence type="ECO:0000313" key="1">
    <source>
        <dbReference type="EMBL" id="QDQ12480.1"/>
    </source>
</evidence>
<organism evidence="1 2">
    <name type="scientific">Streptomyces spectabilis</name>
    <dbReference type="NCBI Taxonomy" id="68270"/>
    <lineage>
        <taxon>Bacteria</taxon>
        <taxon>Bacillati</taxon>
        <taxon>Actinomycetota</taxon>
        <taxon>Actinomycetes</taxon>
        <taxon>Kitasatosporales</taxon>
        <taxon>Streptomycetaceae</taxon>
        <taxon>Streptomyces</taxon>
    </lineage>
</organism>
<gene>
    <name evidence="1" type="ORF">FH965_19540</name>
</gene>
<evidence type="ECO:0000313" key="2">
    <source>
        <dbReference type="Proteomes" id="UP000316806"/>
    </source>
</evidence>
<protein>
    <submittedName>
        <fullName evidence="1">Uncharacterized protein</fullName>
    </submittedName>
</protein>
<dbReference type="AlphaFoldDB" id="A0A516R9Y7"/>